<dbReference type="InterPro" id="IPR000845">
    <property type="entry name" value="Nucleoside_phosphorylase_d"/>
</dbReference>
<accession>A0A8C2RP12</accession>
<feature type="domain" description="Nucleoside phosphorylase" evidence="11">
    <location>
        <begin position="3"/>
        <end position="52"/>
    </location>
</feature>
<dbReference type="Pfam" id="PF01048">
    <property type="entry name" value="PNP_UDP_1"/>
    <property type="match status" value="1"/>
</dbReference>
<evidence type="ECO:0000256" key="1">
    <source>
        <dbReference type="ARBA" id="ARBA00005058"/>
    </source>
</evidence>
<comment type="similarity">
    <text evidence="2">Belongs to the PNP/MTAP phosphorylase family.</text>
</comment>
<evidence type="ECO:0000256" key="7">
    <source>
        <dbReference type="ARBA" id="ARBA00023929"/>
    </source>
</evidence>
<dbReference type="PANTHER" id="PTHR11904">
    <property type="entry name" value="METHYLTHIOADENOSINE/PURINE NUCLEOSIDE PHOSPHORYLASE"/>
    <property type="match status" value="1"/>
</dbReference>
<reference evidence="12" key="2">
    <citation type="submission" date="2025-08" db="UniProtKB">
        <authorList>
            <consortium name="Ensembl"/>
        </authorList>
    </citation>
    <scope>IDENTIFICATION</scope>
</reference>
<protein>
    <recommendedName>
        <fullName evidence="3">purine-nucleoside phosphorylase</fullName>
        <ecNumber evidence="3">2.4.2.1</ecNumber>
    </recommendedName>
    <alternativeName>
        <fullName evidence="10">Inosine-guanosine phosphorylase</fullName>
    </alternativeName>
</protein>
<dbReference type="PANTHER" id="PTHR11904:SF12">
    <property type="entry name" value="PURINE NUCLEOSIDE PHOSPHORYLASE"/>
    <property type="match status" value="1"/>
</dbReference>
<evidence type="ECO:0000256" key="4">
    <source>
        <dbReference type="ARBA" id="ARBA00022676"/>
    </source>
</evidence>
<keyword evidence="5" id="KW-0808">Transferase</keyword>
<evidence type="ECO:0000256" key="9">
    <source>
        <dbReference type="ARBA" id="ARBA00023970"/>
    </source>
</evidence>
<reference evidence="12" key="1">
    <citation type="submission" date="2019-03" db="EMBL/GenBank/DDBJ databases">
        <title>Genome sequencing and reference-guided assembly of Black Bengal Goat (Capra hircus).</title>
        <authorList>
            <person name="Siddiki A.Z."/>
            <person name="Baten A."/>
            <person name="Billah M."/>
            <person name="Alam M.A.U."/>
            <person name="Shawrob K.S.M."/>
            <person name="Saha S."/>
            <person name="Chowdhury M."/>
            <person name="Rahman A.H."/>
            <person name="Stear M."/>
            <person name="Miah G."/>
            <person name="Das G.B."/>
            <person name="Hossain M.M."/>
            <person name="Kumkum M."/>
            <person name="Islam M.S."/>
            <person name="Mollah A.M."/>
            <person name="Ahsan A."/>
            <person name="Tusar F."/>
            <person name="Khan M.K.I."/>
        </authorList>
    </citation>
    <scope>NUCLEOTIDE SEQUENCE [LARGE SCALE GENOMIC DNA]</scope>
</reference>
<evidence type="ECO:0000256" key="3">
    <source>
        <dbReference type="ARBA" id="ARBA00011886"/>
    </source>
</evidence>
<evidence type="ECO:0000259" key="11">
    <source>
        <dbReference type="Pfam" id="PF01048"/>
    </source>
</evidence>
<evidence type="ECO:0000256" key="8">
    <source>
        <dbReference type="ARBA" id="ARBA00023950"/>
    </source>
</evidence>
<dbReference type="EC" id="2.4.2.1" evidence="3"/>
<organism evidence="12">
    <name type="scientific">Capra hircus</name>
    <name type="common">Goat</name>
    <dbReference type="NCBI Taxonomy" id="9925"/>
    <lineage>
        <taxon>Eukaryota</taxon>
        <taxon>Metazoa</taxon>
        <taxon>Chordata</taxon>
        <taxon>Craniata</taxon>
        <taxon>Vertebrata</taxon>
        <taxon>Euteleostomi</taxon>
        <taxon>Mammalia</taxon>
        <taxon>Eutheria</taxon>
        <taxon>Laurasiatheria</taxon>
        <taxon>Artiodactyla</taxon>
        <taxon>Ruminantia</taxon>
        <taxon>Pecora</taxon>
        <taxon>Bovidae</taxon>
        <taxon>Caprinae</taxon>
        <taxon>Capra</taxon>
    </lineage>
</organism>
<dbReference type="InterPro" id="IPR011268">
    <property type="entry name" value="Purine_phosphorylase"/>
</dbReference>
<dbReference type="InterPro" id="IPR035994">
    <property type="entry name" value="Nucleoside_phosphorylase_sf"/>
</dbReference>
<comment type="catalytic activity">
    <reaction evidence="8">
        <text>2'-deoxyinosine + phosphate = 2-deoxy-alpha-D-ribose 1-phosphate + hypoxanthine</text>
        <dbReference type="Rhea" id="RHEA:27750"/>
        <dbReference type="ChEBI" id="CHEBI:17368"/>
        <dbReference type="ChEBI" id="CHEBI:28997"/>
        <dbReference type="ChEBI" id="CHEBI:43474"/>
        <dbReference type="ChEBI" id="CHEBI:57259"/>
        <dbReference type="EC" id="2.4.2.1"/>
    </reaction>
</comment>
<evidence type="ECO:0000256" key="5">
    <source>
        <dbReference type="ARBA" id="ARBA00022679"/>
    </source>
</evidence>
<evidence type="ECO:0000256" key="2">
    <source>
        <dbReference type="ARBA" id="ARBA00006751"/>
    </source>
</evidence>
<evidence type="ECO:0000256" key="6">
    <source>
        <dbReference type="ARBA" id="ARBA00023918"/>
    </source>
</evidence>
<comment type="pathway">
    <text evidence="1">Purine metabolism; purine nucleoside salvage.</text>
</comment>
<proteinExistence type="inferred from homology"/>
<keyword evidence="4" id="KW-0328">Glycosyltransferase</keyword>
<dbReference type="GO" id="GO:0009116">
    <property type="term" value="P:nucleoside metabolic process"/>
    <property type="evidence" value="ECO:0007669"/>
    <property type="project" value="InterPro"/>
</dbReference>
<dbReference type="GO" id="GO:0005737">
    <property type="term" value="C:cytoplasm"/>
    <property type="evidence" value="ECO:0007669"/>
    <property type="project" value="TreeGrafter"/>
</dbReference>
<dbReference type="UniPathway" id="UPA00606"/>
<dbReference type="GO" id="GO:0004731">
    <property type="term" value="F:purine-nucleoside phosphorylase activity"/>
    <property type="evidence" value="ECO:0007669"/>
    <property type="project" value="UniProtKB-EC"/>
</dbReference>
<comment type="catalytic activity">
    <reaction evidence="7">
        <text>2'-deoxyguanosine + phosphate = 2-deoxy-alpha-D-ribose 1-phosphate + guanine</text>
        <dbReference type="Rhea" id="RHEA:27738"/>
        <dbReference type="ChEBI" id="CHEBI:16235"/>
        <dbReference type="ChEBI" id="CHEBI:17172"/>
        <dbReference type="ChEBI" id="CHEBI:43474"/>
        <dbReference type="ChEBI" id="CHEBI:57259"/>
        <dbReference type="EC" id="2.4.2.1"/>
    </reaction>
</comment>
<name>A0A8C2RP12_CAPHI</name>
<sequence>MVAGPNYETVAECHLLQKLGADAVGMSTVPEVIVARHCGLRVCGFSLITNKHSTVPARQLTSPGVGWPLHYGIRGAATYFSPCWSHMPLP</sequence>
<evidence type="ECO:0000313" key="12">
    <source>
        <dbReference type="Ensembl" id="ENSCHIP00010031735.1"/>
    </source>
</evidence>
<dbReference type="Ensembl" id="ENSCHIT00010044638.1">
    <property type="protein sequence ID" value="ENSCHIP00010031735.1"/>
    <property type="gene ID" value="ENSCHIG00010023514.1"/>
</dbReference>
<dbReference type="AlphaFoldDB" id="A0A8C2RP12"/>
<dbReference type="SUPFAM" id="SSF53167">
    <property type="entry name" value="Purine and uridine phosphorylases"/>
    <property type="match status" value="1"/>
</dbReference>
<dbReference type="Gene3D" id="3.40.50.1580">
    <property type="entry name" value="Nucleoside phosphorylase domain"/>
    <property type="match status" value="1"/>
</dbReference>
<comment type="catalytic activity">
    <reaction evidence="9">
        <text>guanosine + phosphate = alpha-D-ribose 1-phosphate + guanine</text>
        <dbReference type="Rhea" id="RHEA:13233"/>
        <dbReference type="ChEBI" id="CHEBI:16235"/>
        <dbReference type="ChEBI" id="CHEBI:16750"/>
        <dbReference type="ChEBI" id="CHEBI:43474"/>
        <dbReference type="ChEBI" id="CHEBI:57720"/>
        <dbReference type="EC" id="2.4.2.1"/>
    </reaction>
</comment>
<evidence type="ECO:0000256" key="10">
    <source>
        <dbReference type="ARBA" id="ARBA00031036"/>
    </source>
</evidence>
<comment type="catalytic activity">
    <reaction evidence="6">
        <text>inosine + phosphate = alpha-D-ribose 1-phosphate + hypoxanthine</text>
        <dbReference type="Rhea" id="RHEA:27646"/>
        <dbReference type="ChEBI" id="CHEBI:17368"/>
        <dbReference type="ChEBI" id="CHEBI:17596"/>
        <dbReference type="ChEBI" id="CHEBI:43474"/>
        <dbReference type="ChEBI" id="CHEBI:57720"/>
        <dbReference type="EC" id="2.4.2.1"/>
    </reaction>
</comment>